<protein>
    <recommendedName>
        <fullName evidence="2">Chitin-binding type-3 domain-containing protein</fullName>
    </recommendedName>
</protein>
<feature type="non-terminal residue" evidence="3">
    <location>
        <position position="1"/>
    </location>
</feature>
<evidence type="ECO:0000313" key="3">
    <source>
        <dbReference type="EMBL" id="PZG36206.1"/>
    </source>
</evidence>
<evidence type="ECO:0000313" key="4">
    <source>
        <dbReference type="Proteomes" id="UP000248544"/>
    </source>
</evidence>
<organism evidence="3 4">
    <name type="scientific">Spongiactinospora gelatinilytica</name>
    <dbReference type="NCBI Taxonomy" id="2666298"/>
    <lineage>
        <taxon>Bacteria</taxon>
        <taxon>Bacillati</taxon>
        <taxon>Actinomycetota</taxon>
        <taxon>Actinomycetes</taxon>
        <taxon>Streptosporangiales</taxon>
        <taxon>Streptosporangiaceae</taxon>
        <taxon>Spongiactinospora</taxon>
    </lineage>
</organism>
<dbReference type="GO" id="GO:0005576">
    <property type="term" value="C:extracellular region"/>
    <property type="evidence" value="ECO:0007669"/>
    <property type="project" value="InterPro"/>
</dbReference>
<evidence type="ECO:0000259" key="2">
    <source>
        <dbReference type="SMART" id="SM00495"/>
    </source>
</evidence>
<proteinExistence type="predicted"/>
<dbReference type="InterPro" id="IPR036573">
    <property type="entry name" value="CBM_sf_5/12"/>
</dbReference>
<reference evidence="3 4" key="1">
    <citation type="submission" date="2018-01" db="EMBL/GenBank/DDBJ databases">
        <title>Draft genome sequence of Sphaerisporangium sp. 7K107.</title>
        <authorList>
            <person name="Sahin N."/>
            <person name="Saygin H."/>
            <person name="Ay H."/>
        </authorList>
    </citation>
    <scope>NUCLEOTIDE SEQUENCE [LARGE SCALE GENOMIC DNA]</scope>
    <source>
        <strain evidence="3 4">7K107</strain>
    </source>
</reference>
<dbReference type="RefSeq" id="WP_368773547.1">
    <property type="nucleotide sequence ID" value="NZ_POUA01000263.1"/>
</dbReference>
<dbReference type="GO" id="GO:0005975">
    <property type="term" value="P:carbohydrate metabolic process"/>
    <property type="evidence" value="ECO:0007669"/>
    <property type="project" value="InterPro"/>
</dbReference>
<feature type="domain" description="Chitin-binding type-3" evidence="2">
    <location>
        <begin position="9"/>
        <end position="55"/>
    </location>
</feature>
<keyword evidence="1" id="KW-0378">Hydrolase</keyword>
<dbReference type="EMBL" id="POUA01000263">
    <property type="protein sequence ID" value="PZG36206.1"/>
    <property type="molecule type" value="Genomic_DNA"/>
</dbReference>
<dbReference type="SMART" id="SM00495">
    <property type="entry name" value="ChtBD3"/>
    <property type="match status" value="1"/>
</dbReference>
<dbReference type="AlphaFoldDB" id="A0A2W2FG57"/>
<dbReference type="InterPro" id="IPR003610">
    <property type="entry name" value="CBM5/12"/>
</dbReference>
<dbReference type="SUPFAM" id="SSF51055">
    <property type="entry name" value="Carbohydrate binding domain"/>
    <property type="match status" value="1"/>
</dbReference>
<dbReference type="Proteomes" id="UP000248544">
    <property type="component" value="Unassembled WGS sequence"/>
</dbReference>
<keyword evidence="4" id="KW-1185">Reference proteome</keyword>
<dbReference type="CDD" id="cd12214">
    <property type="entry name" value="ChiA1_BD"/>
    <property type="match status" value="1"/>
</dbReference>
<accession>A0A2W2FG57</accession>
<dbReference type="Pfam" id="PF02839">
    <property type="entry name" value="CBM_5_12"/>
    <property type="match status" value="1"/>
</dbReference>
<dbReference type="GO" id="GO:0030246">
    <property type="term" value="F:carbohydrate binding"/>
    <property type="evidence" value="ECO:0007669"/>
    <property type="project" value="InterPro"/>
</dbReference>
<dbReference type="GO" id="GO:0004553">
    <property type="term" value="F:hydrolase activity, hydrolyzing O-glycosyl compounds"/>
    <property type="evidence" value="ECO:0007669"/>
    <property type="project" value="InterPro"/>
</dbReference>
<evidence type="ECO:0000256" key="1">
    <source>
        <dbReference type="ARBA" id="ARBA00022801"/>
    </source>
</evidence>
<dbReference type="Gene3D" id="2.10.10.20">
    <property type="entry name" value="Carbohydrate-binding module superfamily 5/12"/>
    <property type="match status" value="1"/>
</dbReference>
<sequence length="55" mass="5821">PTDEPTTPGGTWAVGTNYQPGSTVTYGGSTYRCVQGHTALTGWEPPNAPSLWQQV</sequence>
<gene>
    <name evidence="3" type="ORF">C1I98_27090</name>
</gene>
<comment type="caution">
    <text evidence="3">The sequence shown here is derived from an EMBL/GenBank/DDBJ whole genome shotgun (WGS) entry which is preliminary data.</text>
</comment>
<name>A0A2W2FG57_9ACTN</name>